<keyword evidence="1" id="KW-1133">Transmembrane helix</keyword>
<feature type="transmembrane region" description="Helical" evidence="1">
    <location>
        <begin position="261"/>
        <end position="281"/>
    </location>
</feature>
<dbReference type="OrthoDB" id="359492at2157"/>
<feature type="domain" description="Major facilitator superfamily (MFS) profile" evidence="2">
    <location>
        <begin position="10"/>
        <end position="406"/>
    </location>
</feature>
<dbReference type="Pfam" id="PF07690">
    <property type="entry name" value="MFS_1"/>
    <property type="match status" value="1"/>
</dbReference>
<dbReference type="PROSITE" id="PS50850">
    <property type="entry name" value="MFS"/>
    <property type="match status" value="1"/>
</dbReference>
<comment type="caution">
    <text evidence="3">The sequence shown here is derived from an EMBL/GenBank/DDBJ whole genome shotgun (WGS) entry which is preliminary data.</text>
</comment>
<feature type="transmembrane region" description="Helical" evidence="1">
    <location>
        <begin position="131"/>
        <end position="153"/>
    </location>
</feature>
<reference evidence="4" key="1">
    <citation type="submission" date="2013-11" db="EMBL/GenBank/DDBJ databases">
        <authorList>
            <person name="Hoang H.T."/>
            <person name="Killian M.L."/>
            <person name="Madson D.M."/>
            <person name="Arruda P.H.E."/>
            <person name="Sun D."/>
            <person name="Schwartz K.J."/>
            <person name="Yoon K."/>
        </authorList>
    </citation>
    <scope>NUCLEOTIDE SEQUENCE [LARGE SCALE GENOMIC DNA]</scope>
    <source>
        <strain evidence="4">CDK2</strain>
    </source>
</reference>
<dbReference type="EMBL" id="LGUC01000001">
    <property type="protein sequence ID" value="KPN31627.1"/>
    <property type="molecule type" value="Genomic_DNA"/>
</dbReference>
<keyword evidence="4" id="KW-1185">Reference proteome</keyword>
<evidence type="ECO:0000259" key="2">
    <source>
        <dbReference type="PROSITE" id="PS50850"/>
    </source>
</evidence>
<feature type="transmembrane region" description="Helical" evidence="1">
    <location>
        <begin position="317"/>
        <end position="338"/>
    </location>
</feature>
<feature type="transmembrane region" description="Helical" evidence="1">
    <location>
        <begin position="165"/>
        <end position="184"/>
    </location>
</feature>
<gene>
    <name evidence="3" type="ORF">SY89_02376</name>
</gene>
<dbReference type="PATRIC" id="fig|699431.3.peg.2440"/>
<accession>A0A0N8I088</accession>
<dbReference type="SUPFAM" id="SSF103473">
    <property type="entry name" value="MFS general substrate transporter"/>
    <property type="match status" value="1"/>
</dbReference>
<dbReference type="InterPro" id="IPR050327">
    <property type="entry name" value="Proton-linked_MCT"/>
</dbReference>
<dbReference type="RefSeq" id="WP_054584168.1">
    <property type="nucleotide sequence ID" value="NZ_LGUC01000001.1"/>
</dbReference>
<evidence type="ECO:0000313" key="4">
    <source>
        <dbReference type="Proteomes" id="UP000050535"/>
    </source>
</evidence>
<feature type="transmembrane region" description="Helical" evidence="1">
    <location>
        <begin position="293"/>
        <end position="311"/>
    </location>
</feature>
<dbReference type="AlphaFoldDB" id="A0A0N8I088"/>
<dbReference type="InterPro" id="IPR036259">
    <property type="entry name" value="MFS_trans_sf"/>
</dbReference>
<name>A0A0N8I088_9EURY</name>
<evidence type="ECO:0000256" key="1">
    <source>
        <dbReference type="SAM" id="Phobius"/>
    </source>
</evidence>
<organism evidence="3 4">
    <name type="scientific">Halolamina pelagica</name>
    <dbReference type="NCBI Taxonomy" id="699431"/>
    <lineage>
        <taxon>Archaea</taxon>
        <taxon>Methanobacteriati</taxon>
        <taxon>Methanobacteriota</taxon>
        <taxon>Stenosarchaea group</taxon>
        <taxon>Halobacteria</taxon>
        <taxon>Halobacteriales</taxon>
        <taxon>Haloferacaceae</taxon>
    </lineage>
</organism>
<sequence length="406" mass="41390">MRRPYYGWAVVAASFLGTFVVFGLSYSFGVFLERIADAFGGSRGLSSLAFGVQTVAIYVGASGLGVLVDRYGTRRLLAAGTLLTVGGLAAASRAPTLSTLILSYGALTGVGLSVVYVVAYGTVTRWFDRRLGLAGGLSSAGLGVGMFVVVPSAAWLLTQSGWRTVLLWLAAISGAVLLLSSLLIRDDPTAVDVDPPAGEFPGTPPTPNRQPLREQLGGVKQVALTPAFGLLAVGWLLVYATLYAVLAHLVLYAAGLGVPGWVGPWALATIGLTSAVGRVGIGHIADTAGRLRTFVVCSAAMGGATLWLVVADSTAGVFAFAVAYGLAYGGNGALLSPLTASLFGREQINAVFGLLSMAFAVSGLLAPPAAGAAYDALGTYDPAFFVAGVAAVVGAGAIRVAGRWAR</sequence>
<dbReference type="Gene3D" id="1.20.1250.20">
    <property type="entry name" value="MFS general substrate transporter like domains"/>
    <property type="match status" value="1"/>
</dbReference>
<dbReference type="PANTHER" id="PTHR11360">
    <property type="entry name" value="MONOCARBOXYLATE TRANSPORTER"/>
    <property type="match status" value="1"/>
</dbReference>
<feature type="transmembrane region" description="Helical" evidence="1">
    <location>
        <begin position="100"/>
        <end position="119"/>
    </location>
</feature>
<protein>
    <submittedName>
        <fullName evidence="3">Oxalate/formate antiporter family transporter</fullName>
    </submittedName>
</protein>
<keyword evidence="1" id="KW-0812">Transmembrane</keyword>
<keyword evidence="1" id="KW-0472">Membrane</keyword>
<feature type="transmembrane region" description="Helical" evidence="1">
    <location>
        <begin position="350"/>
        <end position="370"/>
    </location>
</feature>
<feature type="transmembrane region" description="Helical" evidence="1">
    <location>
        <begin position="230"/>
        <end position="255"/>
    </location>
</feature>
<dbReference type="InterPro" id="IPR011701">
    <property type="entry name" value="MFS"/>
</dbReference>
<dbReference type="PANTHER" id="PTHR11360:SF284">
    <property type="entry name" value="EG:103B4.3 PROTEIN-RELATED"/>
    <property type="match status" value="1"/>
</dbReference>
<dbReference type="GO" id="GO:0022857">
    <property type="term" value="F:transmembrane transporter activity"/>
    <property type="evidence" value="ECO:0007669"/>
    <property type="project" value="InterPro"/>
</dbReference>
<feature type="transmembrane region" description="Helical" evidence="1">
    <location>
        <begin position="75"/>
        <end position="94"/>
    </location>
</feature>
<feature type="transmembrane region" description="Helical" evidence="1">
    <location>
        <begin position="382"/>
        <end position="402"/>
    </location>
</feature>
<dbReference type="Proteomes" id="UP000050535">
    <property type="component" value="Unassembled WGS sequence"/>
</dbReference>
<evidence type="ECO:0000313" key="3">
    <source>
        <dbReference type="EMBL" id="KPN31627.1"/>
    </source>
</evidence>
<proteinExistence type="predicted"/>
<feature type="transmembrane region" description="Helical" evidence="1">
    <location>
        <begin position="7"/>
        <end position="28"/>
    </location>
</feature>
<feature type="transmembrane region" description="Helical" evidence="1">
    <location>
        <begin position="48"/>
        <end position="68"/>
    </location>
</feature>
<dbReference type="STRING" id="699431.SY89_02376"/>
<dbReference type="InterPro" id="IPR020846">
    <property type="entry name" value="MFS_dom"/>
</dbReference>